<dbReference type="KEGG" id="lenr:94168527"/>
<evidence type="ECO:0000256" key="3">
    <source>
        <dbReference type="ARBA" id="ARBA00022989"/>
    </source>
</evidence>
<feature type="transmembrane region" description="Helical" evidence="6">
    <location>
        <begin position="116"/>
        <end position="137"/>
    </location>
</feature>
<evidence type="ECO:0000256" key="6">
    <source>
        <dbReference type="SAM" id="Phobius"/>
    </source>
</evidence>
<keyword evidence="8" id="KW-1185">Reference proteome</keyword>
<dbReference type="AlphaFoldDB" id="A0A836GPJ4"/>
<dbReference type="PANTHER" id="PTHR12428">
    <property type="entry name" value="OXA1"/>
    <property type="match status" value="1"/>
</dbReference>
<gene>
    <name evidence="7" type="ORF">CUR178_01243</name>
</gene>
<evidence type="ECO:0000313" key="8">
    <source>
        <dbReference type="Proteomes" id="UP000674179"/>
    </source>
</evidence>
<reference evidence="7 8" key="1">
    <citation type="submission" date="2021-02" db="EMBL/GenBank/DDBJ databases">
        <title>Leishmania (Mundinia) enrietti genome sequencing and assembly.</title>
        <authorList>
            <person name="Almutairi H."/>
            <person name="Gatherer D."/>
        </authorList>
    </citation>
    <scope>NUCLEOTIDE SEQUENCE [LARGE SCALE GENOMIC DNA]</scope>
    <source>
        <strain evidence="7">CUR178</strain>
    </source>
</reference>
<evidence type="ECO:0008006" key="9">
    <source>
        <dbReference type="Google" id="ProtNLM"/>
    </source>
</evidence>
<dbReference type="InterPro" id="IPR001708">
    <property type="entry name" value="YidC/ALB3/OXA1/COX18"/>
</dbReference>
<feature type="compositionally biased region" description="Low complexity" evidence="5">
    <location>
        <begin position="532"/>
        <end position="551"/>
    </location>
</feature>
<feature type="compositionally biased region" description="Polar residues" evidence="5">
    <location>
        <begin position="423"/>
        <end position="432"/>
    </location>
</feature>
<proteinExistence type="predicted"/>
<accession>A0A836GPJ4</accession>
<organism evidence="7 8">
    <name type="scientific">Leishmania enriettii</name>
    <dbReference type="NCBI Taxonomy" id="5663"/>
    <lineage>
        <taxon>Eukaryota</taxon>
        <taxon>Discoba</taxon>
        <taxon>Euglenozoa</taxon>
        <taxon>Kinetoplastea</taxon>
        <taxon>Metakinetoplastina</taxon>
        <taxon>Trypanosomatida</taxon>
        <taxon>Trypanosomatidae</taxon>
        <taxon>Leishmaniinae</taxon>
        <taxon>Leishmania</taxon>
    </lineage>
</organism>
<comment type="subcellular location">
    <subcellularLocation>
        <location evidence="1">Membrane</location>
        <topology evidence="1">Multi-pass membrane protein</topology>
    </subcellularLocation>
</comment>
<dbReference type="Proteomes" id="UP000674179">
    <property type="component" value="Chromosome 35"/>
</dbReference>
<name>A0A836GPJ4_LEIEN</name>
<dbReference type="GO" id="GO:0032979">
    <property type="term" value="P:protein insertion into mitochondrial inner membrane from matrix"/>
    <property type="evidence" value="ECO:0007669"/>
    <property type="project" value="TreeGrafter"/>
</dbReference>
<dbReference type="OrthoDB" id="2148490at2759"/>
<feature type="transmembrane region" description="Helical" evidence="6">
    <location>
        <begin position="243"/>
        <end position="262"/>
    </location>
</feature>
<evidence type="ECO:0000256" key="1">
    <source>
        <dbReference type="ARBA" id="ARBA00004141"/>
    </source>
</evidence>
<keyword evidence="2 6" id="KW-0812">Transmembrane</keyword>
<evidence type="ECO:0000256" key="2">
    <source>
        <dbReference type="ARBA" id="ARBA00022692"/>
    </source>
</evidence>
<dbReference type="GO" id="GO:0005743">
    <property type="term" value="C:mitochondrial inner membrane"/>
    <property type="evidence" value="ECO:0007669"/>
    <property type="project" value="TreeGrafter"/>
</dbReference>
<feature type="region of interest" description="Disordered" evidence="5">
    <location>
        <begin position="423"/>
        <end position="449"/>
    </location>
</feature>
<feature type="transmembrane region" description="Helical" evidence="6">
    <location>
        <begin position="193"/>
        <end position="213"/>
    </location>
</feature>
<sequence length="551" mass="58978">MLRCCPAPQPFGSSVTHLRPFEGSPCIWRTPVTTCRYFQSNSATSAASFSVPGGLTPPQSAAHTYLEYLDRMWNSKWFGTVDGSAAAATRTYAASADPSLFTQVFLSCQQAFGMEAGALLFLTGALTRLCTLFLSLYGERAVERMRLALPELKNPQEDFNRVYFNDLASAMEVQVAASVLKSRRRAVFRKYRTSNLTCMASAGMAPVIMMALYQVSALCENAALDVGTSSYLWCSALTLPDPFLVLPTLTCVITLLNFELSLSKDLKRGWMRNVIWGARLGCLCVVPVVSSFRSGVCLYLIGMNAAGLLQPLLLRSAVIRRWLGFPAAEELSAATPRSTVDAGAATLRERIVAALAPAQVTAGAGEIAEAGDAVDDVLKASMTLQFPYFSHLLNPQVDEHQELFAKAPNKQSKPDLIARARTASSGRLQGQSHAALGHAPPAPAHGSRYARGVNPLMQEMPLRRQPLSSRDITPHEGGRAGGSRGTAAPAGDASGGAVAEASKHAPRPKGSTFASSGWKGEHLSFSEEDFIPSYSSGSASHPSSSLSRPPK</sequence>
<feature type="region of interest" description="Disordered" evidence="5">
    <location>
        <begin position="464"/>
        <end position="551"/>
    </location>
</feature>
<keyword evidence="4 6" id="KW-0472">Membrane</keyword>
<keyword evidence="3 6" id="KW-1133">Transmembrane helix</keyword>
<dbReference type="PANTHER" id="PTHR12428:SF65">
    <property type="entry name" value="CYTOCHROME C OXIDASE ASSEMBLY PROTEIN COX18, MITOCHONDRIAL"/>
    <property type="match status" value="1"/>
</dbReference>
<comment type="caution">
    <text evidence="7">The sequence shown here is derived from an EMBL/GenBank/DDBJ whole genome shotgun (WGS) entry which is preliminary data.</text>
</comment>
<dbReference type="RefSeq" id="XP_067689120.1">
    <property type="nucleotide sequence ID" value="XM_067833017.1"/>
</dbReference>
<evidence type="ECO:0000313" key="7">
    <source>
        <dbReference type="EMBL" id="KAG5467598.1"/>
    </source>
</evidence>
<feature type="transmembrane region" description="Helical" evidence="6">
    <location>
        <begin position="274"/>
        <end position="292"/>
    </location>
</feature>
<evidence type="ECO:0000256" key="4">
    <source>
        <dbReference type="ARBA" id="ARBA00023136"/>
    </source>
</evidence>
<dbReference type="GO" id="GO:0032977">
    <property type="term" value="F:membrane insertase activity"/>
    <property type="evidence" value="ECO:0007669"/>
    <property type="project" value="InterPro"/>
</dbReference>
<dbReference type="GeneID" id="94168527"/>
<protein>
    <recommendedName>
        <fullName evidence="9">60Kd inner membrane protein</fullName>
    </recommendedName>
</protein>
<dbReference type="EMBL" id="JAFHKP010000035">
    <property type="protein sequence ID" value="KAG5467598.1"/>
    <property type="molecule type" value="Genomic_DNA"/>
</dbReference>
<evidence type="ECO:0000256" key="5">
    <source>
        <dbReference type="SAM" id="MobiDB-lite"/>
    </source>
</evidence>